<sequence length="146" mass="16084">MRRALSRKPESSVGLIVCPHLTSSKIKNGTRGEIRRIEDKADGKRLWTQAIILRMGEPPANKQVPINFTGWICMDEATKEHNIFAGCPMAIDGGNREPIPWNPEREYVIPSLGKDSTPSTAEGSRRGVKLIGSAPHKKQTCLIGLV</sequence>
<reference evidence="1" key="1">
    <citation type="submission" date="2023-08" db="EMBL/GenBank/DDBJ databases">
        <authorList>
            <person name="Chen Y."/>
            <person name="Shah S."/>
            <person name="Dougan E. K."/>
            <person name="Thang M."/>
            <person name="Chan C."/>
        </authorList>
    </citation>
    <scope>NUCLEOTIDE SEQUENCE</scope>
</reference>
<dbReference type="AlphaFoldDB" id="A0AA36J5V0"/>
<protein>
    <submittedName>
        <fullName evidence="1">Uncharacterized protein</fullName>
    </submittedName>
</protein>
<evidence type="ECO:0000313" key="2">
    <source>
        <dbReference type="Proteomes" id="UP001178507"/>
    </source>
</evidence>
<gene>
    <name evidence="1" type="ORF">EVOR1521_LOCUS22654</name>
</gene>
<evidence type="ECO:0000313" key="1">
    <source>
        <dbReference type="EMBL" id="CAJ1399031.1"/>
    </source>
</evidence>
<dbReference type="EMBL" id="CAUJNA010003321">
    <property type="protein sequence ID" value="CAJ1399031.1"/>
    <property type="molecule type" value="Genomic_DNA"/>
</dbReference>
<dbReference type="Proteomes" id="UP001178507">
    <property type="component" value="Unassembled WGS sequence"/>
</dbReference>
<proteinExistence type="predicted"/>
<organism evidence="1 2">
    <name type="scientific">Effrenium voratum</name>
    <dbReference type="NCBI Taxonomy" id="2562239"/>
    <lineage>
        <taxon>Eukaryota</taxon>
        <taxon>Sar</taxon>
        <taxon>Alveolata</taxon>
        <taxon>Dinophyceae</taxon>
        <taxon>Suessiales</taxon>
        <taxon>Symbiodiniaceae</taxon>
        <taxon>Effrenium</taxon>
    </lineage>
</organism>
<comment type="caution">
    <text evidence="1">The sequence shown here is derived from an EMBL/GenBank/DDBJ whole genome shotgun (WGS) entry which is preliminary data.</text>
</comment>
<accession>A0AA36J5V0</accession>
<keyword evidence="2" id="KW-1185">Reference proteome</keyword>
<name>A0AA36J5V0_9DINO</name>